<dbReference type="GO" id="GO:0030272">
    <property type="term" value="F:5-formyltetrahydrofolate cyclo-ligase activity"/>
    <property type="evidence" value="ECO:0007669"/>
    <property type="project" value="UniProtKB-EC"/>
</dbReference>
<keyword evidence="5" id="KW-0479">Metal-binding</keyword>
<dbReference type="GO" id="GO:0009396">
    <property type="term" value="P:folic acid-containing compound biosynthetic process"/>
    <property type="evidence" value="ECO:0007669"/>
    <property type="project" value="TreeGrafter"/>
</dbReference>
<comment type="cofactor">
    <cofactor evidence="5">
        <name>Mg(2+)</name>
        <dbReference type="ChEBI" id="CHEBI:18420"/>
    </cofactor>
</comment>
<keyword evidence="8" id="KW-1185">Reference proteome</keyword>
<dbReference type="PANTHER" id="PTHR23407">
    <property type="entry name" value="ATPASE INHIBITOR/5-FORMYLTETRAHYDROFOLATE CYCLO-LIGASE"/>
    <property type="match status" value="1"/>
</dbReference>
<organism evidence="7 8">
    <name type="scientific">Paenibacillus aurantius</name>
    <dbReference type="NCBI Taxonomy" id="2918900"/>
    <lineage>
        <taxon>Bacteria</taxon>
        <taxon>Bacillati</taxon>
        <taxon>Bacillota</taxon>
        <taxon>Bacilli</taxon>
        <taxon>Bacillales</taxon>
        <taxon>Paenibacillaceae</taxon>
        <taxon>Paenibacillus</taxon>
    </lineage>
</organism>
<dbReference type="SUPFAM" id="SSF100950">
    <property type="entry name" value="NagB/RpiA/CoA transferase-like"/>
    <property type="match status" value="1"/>
</dbReference>
<feature type="binding site" evidence="4">
    <location>
        <position position="61"/>
    </location>
    <ligand>
        <name>substrate</name>
    </ligand>
</feature>
<evidence type="ECO:0000313" key="8">
    <source>
        <dbReference type="Proteomes" id="UP001305702"/>
    </source>
</evidence>
<feature type="binding site" evidence="4">
    <location>
        <position position="56"/>
    </location>
    <ligand>
        <name>substrate</name>
    </ligand>
</feature>
<dbReference type="GO" id="GO:0035999">
    <property type="term" value="P:tetrahydrofolate interconversion"/>
    <property type="evidence" value="ECO:0007669"/>
    <property type="project" value="TreeGrafter"/>
</dbReference>
<keyword evidence="7" id="KW-0436">Ligase</keyword>
<sequence>MQAPQSKKRLRREIEEKRSALPPEERSRISRIICERVAERLRESASSYPPVVFSYLSFGAEVDTFPLLEFCWRAGIPTAAPRTLSKTKEMKLHLLSSREDVQQGIWGIPEPKPECPELPDTALIGWVLMPGLAFDPKGGRLGYGGGYYDRFLSEYARRHGTLPFLLALAFELQLVPEVPTEPHDIPVHAVVTESRWVAAGEEPFLPGRDEG</sequence>
<comment type="similarity">
    <text evidence="1 5">Belongs to the 5-formyltetrahydrofolate cyclo-ligase family.</text>
</comment>
<dbReference type="PIRSF" id="PIRSF006806">
    <property type="entry name" value="FTHF_cligase"/>
    <property type="match status" value="1"/>
</dbReference>
<dbReference type="InterPro" id="IPR037171">
    <property type="entry name" value="NagB/RpiA_transferase-like"/>
</dbReference>
<protein>
    <recommendedName>
        <fullName evidence="5">5-formyltetrahydrofolate cyclo-ligase</fullName>
        <ecNumber evidence="5">6.3.3.2</ecNumber>
    </recommendedName>
</protein>
<evidence type="ECO:0000256" key="6">
    <source>
        <dbReference type="SAM" id="MobiDB-lite"/>
    </source>
</evidence>
<feature type="compositionally biased region" description="Basic residues" evidence="6">
    <location>
        <begin position="1"/>
        <end position="11"/>
    </location>
</feature>
<comment type="catalytic activity">
    <reaction evidence="5">
        <text>(6S)-5-formyl-5,6,7,8-tetrahydrofolate + ATP = (6R)-5,10-methenyltetrahydrofolate + ADP + phosphate</text>
        <dbReference type="Rhea" id="RHEA:10488"/>
        <dbReference type="ChEBI" id="CHEBI:30616"/>
        <dbReference type="ChEBI" id="CHEBI:43474"/>
        <dbReference type="ChEBI" id="CHEBI:57455"/>
        <dbReference type="ChEBI" id="CHEBI:57457"/>
        <dbReference type="ChEBI" id="CHEBI:456216"/>
        <dbReference type="EC" id="6.3.3.2"/>
    </reaction>
</comment>
<name>A0AA96LF23_9BACL</name>
<dbReference type="NCBIfam" id="TIGR02727">
    <property type="entry name" value="MTHFS_bact"/>
    <property type="match status" value="1"/>
</dbReference>
<dbReference type="RefSeq" id="WP_315604216.1">
    <property type="nucleotide sequence ID" value="NZ_CP130318.1"/>
</dbReference>
<feature type="compositionally biased region" description="Basic and acidic residues" evidence="6">
    <location>
        <begin position="12"/>
        <end position="26"/>
    </location>
</feature>
<dbReference type="InterPro" id="IPR002698">
    <property type="entry name" value="FTHF_cligase"/>
</dbReference>
<dbReference type="AlphaFoldDB" id="A0AA96LF23"/>
<feature type="binding site" evidence="4">
    <location>
        <begin position="140"/>
        <end position="148"/>
    </location>
    <ligand>
        <name>ATP</name>
        <dbReference type="ChEBI" id="CHEBI:30616"/>
    </ligand>
</feature>
<proteinExistence type="inferred from homology"/>
<dbReference type="GO" id="GO:0046872">
    <property type="term" value="F:metal ion binding"/>
    <property type="evidence" value="ECO:0007669"/>
    <property type="project" value="UniProtKB-KW"/>
</dbReference>
<evidence type="ECO:0000256" key="3">
    <source>
        <dbReference type="ARBA" id="ARBA00022840"/>
    </source>
</evidence>
<dbReference type="Gene3D" id="3.40.50.10420">
    <property type="entry name" value="NagB/RpiA/CoA transferase-like"/>
    <property type="match status" value="1"/>
</dbReference>
<dbReference type="EMBL" id="CP130318">
    <property type="protein sequence ID" value="WNQ10442.1"/>
    <property type="molecule type" value="Genomic_DNA"/>
</dbReference>
<dbReference type="GO" id="GO:0005524">
    <property type="term" value="F:ATP binding"/>
    <property type="evidence" value="ECO:0007669"/>
    <property type="project" value="UniProtKB-KW"/>
</dbReference>
<keyword evidence="3 4" id="KW-0067">ATP-binding</keyword>
<keyword evidence="2 4" id="KW-0547">Nucleotide-binding</keyword>
<dbReference type="Pfam" id="PF01812">
    <property type="entry name" value="5-FTHF_cyc-lig"/>
    <property type="match status" value="1"/>
</dbReference>
<evidence type="ECO:0000313" key="7">
    <source>
        <dbReference type="EMBL" id="WNQ10442.1"/>
    </source>
</evidence>
<gene>
    <name evidence="7" type="ORF">MJA45_22920</name>
</gene>
<evidence type="ECO:0000256" key="1">
    <source>
        <dbReference type="ARBA" id="ARBA00010638"/>
    </source>
</evidence>
<evidence type="ECO:0000256" key="2">
    <source>
        <dbReference type="ARBA" id="ARBA00022741"/>
    </source>
</evidence>
<dbReference type="EC" id="6.3.3.2" evidence="5"/>
<dbReference type="KEGG" id="paun:MJA45_22920"/>
<evidence type="ECO:0000256" key="5">
    <source>
        <dbReference type="RuleBase" id="RU361279"/>
    </source>
</evidence>
<accession>A0AA96LF23</accession>
<dbReference type="InterPro" id="IPR024185">
    <property type="entry name" value="FTHF_cligase-like_sf"/>
</dbReference>
<feature type="binding site" evidence="4">
    <location>
        <begin position="7"/>
        <end position="11"/>
    </location>
    <ligand>
        <name>ATP</name>
        <dbReference type="ChEBI" id="CHEBI:30616"/>
    </ligand>
</feature>
<feature type="region of interest" description="Disordered" evidence="6">
    <location>
        <begin position="1"/>
        <end position="26"/>
    </location>
</feature>
<dbReference type="PANTHER" id="PTHR23407:SF1">
    <property type="entry name" value="5-FORMYLTETRAHYDROFOLATE CYCLO-LIGASE"/>
    <property type="match status" value="1"/>
</dbReference>
<keyword evidence="5" id="KW-0460">Magnesium</keyword>
<evidence type="ECO:0000256" key="4">
    <source>
        <dbReference type="PIRSR" id="PIRSR006806-1"/>
    </source>
</evidence>
<reference evidence="7 8" key="1">
    <citation type="submission" date="2022-02" db="EMBL/GenBank/DDBJ databases">
        <title>Paenibacillus sp. MBLB1776 Whole Genome Shotgun Sequencing.</title>
        <authorList>
            <person name="Hwang C.Y."/>
            <person name="Cho E.-S."/>
            <person name="Seo M.-J."/>
        </authorList>
    </citation>
    <scope>NUCLEOTIDE SEQUENCE [LARGE SCALE GENOMIC DNA]</scope>
    <source>
        <strain evidence="7 8">MBLB1776</strain>
    </source>
</reference>
<dbReference type="Proteomes" id="UP001305702">
    <property type="component" value="Chromosome"/>
</dbReference>